<protein>
    <submittedName>
        <fullName evidence="2">Uncharacterized protein</fullName>
    </submittedName>
</protein>
<feature type="chain" id="PRO_5020026796" evidence="1">
    <location>
        <begin position="23"/>
        <end position="88"/>
    </location>
</feature>
<keyword evidence="3" id="KW-1185">Reference proteome</keyword>
<evidence type="ECO:0000313" key="3">
    <source>
        <dbReference type="Proteomes" id="UP000299102"/>
    </source>
</evidence>
<dbReference type="Proteomes" id="UP000299102">
    <property type="component" value="Unassembled WGS sequence"/>
</dbReference>
<organism evidence="2 3">
    <name type="scientific">Eumeta variegata</name>
    <name type="common">Bagworm moth</name>
    <name type="synonym">Eumeta japonica</name>
    <dbReference type="NCBI Taxonomy" id="151549"/>
    <lineage>
        <taxon>Eukaryota</taxon>
        <taxon>Metazoa</taxon>
        <taxon>Ecdysozoa</taxon>
        <taxon>Arthropoda</taxon>
        <taxon>Hexapoda</taxon>
        <taxon>Insecta</taxon>
        <taxon>Pterygota</taxon>
        <taxon>Neoptera</taxon>
        <taxon>Endopterygota</taxon>
        <taxon>Lepidoptera</taxon>
        <taxon>Glossata</taxon>
        <taxon>Ditrysia</taxon>
        <taxon>Tineoidea</taxon>
        <taxon>Psychidae</taxon>
        <taxon>Oiketicinae</taxon>
        <taxon>Eumeta</taxon>
    </lineage>
</organism>
<accession>A0A4C1YJC3</accession>
<evidence type="ECO:0000256" key="1">
    <source>
        <dbReference type="SAM" id="SignalP"/>
    </source>
</evidence>
<evidence type="ECO:0000313" key="2">
    <source>
        <dbReference type="EMBL" id="GBP74507.1"/>
    </source>
</evidence>
<proteinExistence type="predicted"/>
<keyword evidence="1" id="KW-0732">Signal</keyword>
<feature type="signal peptide" evidence="1">
    <location>
        <begin position="1"/>
        <end position="22"/>
    </location>
</feature>
<name>A0A4C1YJC3_EUMVA</name>
<dbReference type="EMBL" id="BGZK01001210">
    <property type="protein sequence ID" value="GBP74507.1"/>
    <property type="molecule type" value="Genomic_DNA"/>
</dbReference>
<comment type="caution">
    <text evidence="2">The sequence shown here is derived from an EMBL/GenBank/DDBJ whole genome shotgun (WGS) entry which is preliminary data.</text>
</comment>
<sequence>MQRSQRSAIRLVMLMALCNGRALELDPIRDSLISTARCDREYWRGDREGCSCLNLGPLIKKMRQVKNSEDTETGENLKVKVRGIWWMY</sequence>
<reference evidence="2 3" key="1">
    <citation type="journal article" date="2019" name="Commun. Biol.">
        <title>The bagworm genome reveals a unique fibroin gene that provides high tensile strength.</title>
        <authorList>
            <person name="Kono N."/>
            <person name="Nakamura H."/>
            <person name="Ohtoshi R."/>
            <person name="Tomita M."/>
            <person name="Numata K."/>
            <person name="Arakawa K."/>
        </authorList>
    </citation>
    <scope>NUCLEOTIDE SEQUENCE [LARGE SCALE GENOMIC DNA]</scope>
</reference>
<dbReference type="AlphaFoldDB" id="A0A4C1YJC3"/>
<gene>
    <name evidence="2" type="ORF">EVAR_61994_1</name>
</gene>